<dbReference type="EMBL" id="PFBC01000029">
    <property type="protein sequence ID" value="PIR87953.1"/>
    <property type="molecule type" value="Genomic_DNA"/>
</dbReference>
<feature type="transmembrane region" description="Helical" evidence="6">
    <location>
        <begin position="7"/>
        <end position="27"/>
    </location>
</feature>
<evidence type="ECO:0000256" key="4">
    <source>
        <dbReference type="ARBA" id="ARBA00023157"/>
    </source>
</evidence>
<evidence type="ECO:0000256" key="3">
    <source>
        <dbReference type="ARBA" id="ARBA00023002"/>
    </source>
</evidence>
<dbReference type="Gene3D" id="3.40.30.10">
    <property type="entry name" value="Glutaredoxin"/>
    <property type="match status" value="2"/>
</dbReference>
<feature type="domain" description="Thioredoxin" evidence="7">
    <location>
        <begin position="90"/>
        <end position="214"/>
    </location>
</feature>
<keyword evidence="3" id="KW-0560">Oxidoreductase</keyword>
<gene>
    <name evidence="8" type="ORF">COU10_01785</name>
</gene>
<evidence type="ECO:0000259" key="7">
    <source>
        <dbReference type="PROSITE" id="PS51352"/>
    </source>
</evidence>
<dbReference type="Proteomes" id="UP000230903">
    <property type="component" value="Unassembled WGS sequence"/>
</dbReference>
<dbReference type="Pfam" id="PF01323">
    <property type="entry name" value="DSBA"/>
    <property type="match status" value="1"/>
</dbReference>
<organism evidence="8 9">
    <name type="scientific">Candidatus Harrisonbacteria bacterium CG10_big_fil_rev_8_21_14_0_10_45_28</name>
    <dbReference type="NCBI Taxonomy" id="1974586"/>
    <lineage>
        <taxon>Bacteria</taxon>
        <taxon>Candidatus Harrisoniibacteriota</taxon>
    </lineage>
</organism>
<dbReference type="PANTHER" id="PTHR13887">
    <property type="entry name" value="GLUTATHIONE S-TRANSFERASE KAPPA"/>
    <property type="match status" value="1"/>
</dbReference>
<dbReference type="SUPFAM" id="SSF52833">
    <property type="entry name" value="Thioredoxin-like"/>
    <property type="match status" value="1"/>
</dbReference>
<dbReference type="GO" id="GO:0016491">
    <property type="term" value="F:oxidoreductase activity"/>
    <property type="evidence" value="ECO:0007669"/>
    <property type="project" value="UniProtKB-KW"/>
</dbReference>
<keyword evidence="6" id="KW-0472">Membrane</keyword>
<dbReference type="InterPro" id="IPR013766">
    <property type="entry name" value="Thioredoxin_domain"/>
</dbReference>
<dbReference type="CDD" id="cd02972">
    <property type="entry name" value="DsbA_family"/>
    <property type="match status" value="1"/>
</dbReference>
<comment type="similarity">
    <text evidence="1">Belongs to the thioredoxin family. DsbA subfamily.</text>
</comment>
<protein>
    <recommendedName>
        <fullName evidence="7">Thioredoxin domain-containing protein</fullName>
    </recommendedName>
</protein>
<evidence type="ECO:0000256" key="2">
    <source>
        <dbReference type="ARBA" id="ARBA00022729"/>
    </source>
</evidence>
<dbReference type="PANTHER" id="PTHR13887:SF14">
    <property type="entry name" value="DISULFIDE BOND FORMATION PROTEIN D"/>
    <property type="match status" value="1"/>
</dbReference>
<evidence type="ECO:0000313" key="9">
    <source>
        <dbReference type="Proteomes" id="UP000230903"/>
    </source>
</evidence>
<evidence type="ECO:0000256" key="6">
    <source>
        <dbReference type="SAM" id="Phobius"/>
    </source>
</evidence>
<dbReference type="InterPro" id="IPR036249">
    <property type="entry name" value="Thioredoxin-like_sf"/>
</dbReference>
<keyword evidence="2" id="KW-0732">Signal</keyword>
<name>A0A2H0UNI0_9BACT</name>
<keyword evidence="4" id="KW-1015">Disulfide bond</keyword>
<comment type="caution">
    <text evidence="8">The sequence shown here is derived from an EMBL/GenBank/DDBJ whole genome shotgun (WGS) entry which is preliminary data.</text>
</comment>
<keyword evidence="5" id="KW-0676">Redox-active center</keyword>
<evidence type="ECO:0000256" key="1">
    <source>
        <dbReference type="ARBA" id="ARBA00005791"/>
    </source>
</evidence>
<evidence type="ECO:0000313" key="8">
    <source>
        <dbReference type="EMBL" id="PIR87953.1"/>
    </source>
</evidence>
<evidence type="ECO:0000256" key="5">
    <source>
        <dbReference type="ARBA" id="ARBA00023284"/>
    </source>
</evidence>
<accession>A0A2H0UNI0</accession>
<reference evidence="9" key="1">
    <citation type="submission" date="2017-09" db="EMBL/GenBank/DDBJ databases">
        <title>Depth-based differentiation of microbial function through sediment-hosted aquifers and enrichment of novel symbionts in the deep terrestrial subsurface.</title>
        <authorList>
            <person name="Probst A.J."/>
            <person name="Ladd B."/>
            <person name="Jarett J.K."/>
            <person name="Geller-Mcgrath D.E."/>
            <person name="Sieber C.M.K."/>
            <person name="Emerson J.B."/>
            <person name="Anantharaman K."/>
            <person name="Thomas B.C."/>
            <person name="Malmstrom R."/>
            <person name="Stieglmeier M."/>
            <person name="Klingl A."/>
            <person name="Woyke T."/>
            <person name="Ryan C.M."/>
            <person name="Banfield J.F."/>
        </authorList>
    </citation>
    <scope>NUCLEOTIDE SEQUENCE [LARGE SCALE GENOMIC DNA]</scope>
</reference>
<dbReference type="InterPro" id="IPR001853">
    <property type="entry name" value="DSBA-like_thioredoxin_dom"/>
</dbReference>
<keyword evidence="6" id="KW-1133">Transmembrane helix</keyword>
<keyword evidence="6" id="KW-0812">Transmembrane</keyword>
<dbReference type="PROSITE" id="PS51352">
    <property type="entry name" value="THIOREDOXIN_2"/>
    <property type="match status" value="1"/>
</dbReference>
<dbReference type="InterPro" id="IPR012336">
    <property type="entry name" value="Thioredoxin-like_fold"/>
</dbReference>
<dbReference type="Pfam" id="PF13462">
    <property type="entry name" value="Thioredoxin_4"/>
    <property type="match status" value="1"/>
</dbReference>
<dbReference type="AlphaFoldDB" id="A0A2H0UNI0"/>
<proteinExistence type="inferred from homology"/>
<sequence>MEEQKTKISLPISIVIGAIVIGGAIVYSNQPKSDLPAENIYLAIAEKLDLDIKQFKTCTETQKYKDEVNKDYEDGIALGVNATPANYINGRPLIGAYPFDAFKTIIEEELLNPSEFDASMAETDYVLGDPNAPVLMVEFGDYQCPFCAQLFREAEHDIIVQYVNTGKVKLVYRDYPLYAKHPAALPAALAAECAGEQGAYWQYHDALFENQNKL</sequence>